<accession>A0A9Q3S0U4</accession>
<protein>
    <recommendedName>
        <fullName evidence="4">O-antigen ligase domain-containing protein</fullName>
    </recommendedName>
</protein>
<dbReference type="EMBL" id="JAHVKP010000001">
    <property type="protein sequence ID" value="MBY6217887.1"/>
    <property type="molecule type" value="Genomic_DNA"/>
</dbReference>
<evidence type="ECO:0000313" key="3">
    <source>
        <dbReference type="Proteomes" id="UP000824927"/>
    </source>
</evidence>
<reference evidence="2" key="1">
    <citation type="submission" date="2021-06" db="EMBL/GenBank/DDBJ databases">
        <title>50 bacteria genomes isolated from Dapeng, Shenzhen, China.</title>
        <authorList>
            <person name="Zheng W."/>
            <person name="Yu S."/>
            <person name="Huang Y."/>
        </authorList>
    </citation>
    <scope>NUCLEOTIDE SEQUENCE</scope>
    <source>
        <strain evidence="2">DP4N28-2</strain>
    </source>
</reference>
<feature type="transmembrane region" description="Helical" evidence="1">
    <location>
        <begin position="38"/>
        <end position="55"/>
    </location>
</feature>
<feature type="transmembrane region" description="Helical" evidence="1">
    <location>
        <begin position="389"/>
        <end position="407"/>
    </location>
</feature>
<sequence length="422" mass="46320">MPQSQAPLAAKPLVGAIYLSGIIFLWQISVPIGGSDVPFVALISPVIWLLLGIEFRDSFRVATVVICAILLTLAAQLQDIGRIDPIKVIGGFFLLATALLAASRSIRFSREQSWHYLRRAMIILAWLQLSVQLIELAEFVSLRQSAPQHYIFPIPRYSGLYAEPSHLAVSYSPFIIAMAGRWWGIFGGRLTWPLWIPTAASLILCPSATLLAVAVAGSIFALGRNIVLALCFAGLFTSIAWFFSDEILQALPIEISARITTIFEIVGLGYFDNKTNLSSLVFYGGAQASLSVLQNYPLGVGFQNLSAAYSLPELMQYRYFVGDRNINDGGSIAFKVIGEFGIVGLFFWVWCMAKTYLICRTPEMKEIAFLTFPIVAFSIRGASYFDGPVLIAFAVLILGRGLIASGRKPTQGYRDFRTVGSA</sequence>
<feature type="transmembrane region" description="Helical" evidence="1">
    <location>
        <begin position="86"/>
        <end position="104"/>
    </location>
</feature>
<keyword evidence="1" id="KW-0472">Membrane</keyword>
<keyword evidence="1" id="KW-0812">Transmembrane</keyword>
<name>A0A9Q3S0U4_9SPHN</name>
<feature type="transmembrane region" description="Helical" evidence="1">
    <location>
        <begin position="62"/>
        <end position="80"/>
    </location>
</feature>
<feature type="transmembrane region" description="Helical" evidence="1">
    <location>
        <begin position="116"/>
        <end position="134"/>
    </location>
</feature>
<evidence type="ECO:0000313" key="2">
    <source>
        <dbReference type="EMBL" id="MBY6217887.1"/>
    </source>
</evidence>
<keyword evidence="1" id="KW-1133">Transmembrane helix</keyword>
<feature type="transmembrane region" description="Helical" evidence="1">
    <location>
        <begin position="226"/>
        <end position="243"/>
    </location>
</feature>
<proteinExistence type="predicted"/>
<comment type="caution">
    <text evidence="2">The sequence shown here is derived from an EMBL/GenBank/DDBJ whole genome shotgun (WGS) entry which is preliminary data.</text>
</comment>
<dbReference type="RefSeq" id="WP_222404879.1">
    <property type="nucleotide sequence ID" value="NZ_JAHVKP010000001.1"/>
</dbReference>
<feature type="transmembrane region" description="Helical" evidence="1">
    <location>
        <begin position="332"/>
        <end position="353"/>
    </location>
</feature>
<evidence type="ECO:0000256" key="1">
    <source>
        <dbReference type="SAM" id="Phobius"/>
    </source>
</evidence>
<feature type="transmembrane region" description="Helical" evidence="1">
    <location>
        <begin position="195"/>
        <end position="220"/>
    </location>
</feature>
<evidence type="ECO:0008006" key="4">
    <source>
        <dbReference type="Google" id="ProtNLM"/>
    </source>
</evidence>
<dbReference type="Proteomes" id="UP000824927">
    <property type="component" value="Unassembled WGS sequence"/>
</dbReference>
<feature type="transmembrane region" description="Helical" evidence="1">
    <location>
        <begin position="12"/>
        <end position="32"/>
    </location>
</feature>
<dbReference type="AlphaFoldDB" id="A0A9Q3S0U4"/>
<organism evidence="2 3">
    <name type="scientific">Qipengyuania aquimaris</name>
    <dbReference type="NCBI Taxonomy" id="255984"/>
    <lineage>
        <taxon>Bacteria</taxon>
        <taxon>Pseudomonadati</taxon>
        <taxon>Pseudomonadota</taxon>
        <taxon>Alphaproteobacteria</taxon>
        <taxon>Sphingomonadales</taxon>
        <taxon>Erythrobacteraceae</taxon>
        <taxon>Qipengyuania</taxon>
    </lineage>
</organism>
<gene>
    <name evidence="2" type="ORF">KUV31_05975</name>
</gene>